<dbReference type="InterPro" id="IPR000847">
    <property type="entry name" value="LysR_HTH_N"/>
</dbReference>
<dbReference type="InterPro" id="IPR005119">
    <property type="entry name" value="LysR_subst-bd"/>
</dbReference>
<evidence type="ECO:0000313" key="6">
    <source>
        <dbReference type="EMBL" id="MBZ6075974.1"/>
    </source>
</evidence>
<dbReference type="PANTHER" id="PTHR30537">
    <property type="entry name" value="HTH-TYPE TRANSCRIPTIONAL REGULATOR"/>
    <property type="match status" value="1"/>
</dbReference>
<keyword evidence="7" id="KW-1185">Reference proteome</keyword>
<dbReference type="InterPro" id="IPR036390">
    <property type="entry name" value="WH_DNA-bd_sf"/>
</dbReference>
<dbReference type="Pfam" id="PF03466">
    <property type="entry name" value="LysR_substrate"/>
    <property type="match status" value="1"/>
</dbReference>
<name>A0ABS7VKF6_9HYPH</name>
<dbReference type="Gene3D" id="1.10.10.10">
    <property type="entry name" value="Winged helix-like DNA-binding domain superfamily/Winged helix DNA-binding domain"/>
    <property type="match status" value="1"/>
</dbReference>
<evidence type="ECO:0000256" key="1">
    <source>
        <dbReference type="ARBA" id="ARBA00009437"/>
    </source>
</evidence>
<dbReference type="PRINTS" id="PR00039">
    <property type="entry name" value="HTHLYSR"/>
</dbReference>
<dbReference type="PANTHER" id="PTHR30537:SF3">
    <property type="entry name" value="TRANSCRIPTIONAL REGULATORY PROTEIN"/>
    <property type="match status" value="1"/>
</dbReference>
<accession>A0ABS7VKF6</accession>
<evidence type="ECO:0000256" key="2">
    <source>
        <dbReference type="ARBA" id="ARBA00023015"/>
    </source>
</evidence>
<dbReference type="Gene3D" id="3.40.190.290">
    <property type="match status" value="1"/>
</dbReference>
<keyword evidence="4" id="KW-0804">Transcription</keyword>
<feature type="domain" description="HTH lysR-type" evidence="5">
    <location>
        <begin position="17"/>
        <end position="74"/>
    </location>
</feature>
<comment type="caution">
    <text evidence="6">The sequence shown here is derived from an EMBL/GenBank/DDBJ whole genome shotgun (WGS) entry which is preliminary data.</text>
</comment>
<dbReference type="PROSITE" id="PS50931">
    <property type="entry name" value="HTH_LYSR"/>
    <property type="match status" value="1"/>
</dbReference>
<comment type="similarity">
    <text evidence="1">Belongs to the LysR transcriptional regulatory family.</text>
</comment>
<evidence type="ECO:0000259" key="5">
    <source>
        <dbReference type="PROSITE" id="PS50931"/>
    </source>
</evidence>
<evidence type="ECO:0000256" key="4">
    <source>
        <dbReference type="ARBA" id="ARBA00023163"/>
    </source>
</evidence>
<dbReference type="EMBL" id="JAIRBM010000004">
    <property type="protein sequence ID" value="MBZ6075974.1"/>
    <property type="molecule type" value="Genomic_DNA"/>
</dbReference>
<keyword evidence="3" id="KW-0238">DNA-binding</keyword>
<reference evidence="6 7" key="1">
    <citation type="submission" date="2021-09" db="EMBL/GenBank/DDBJ databases">
        <title>The complete genome sequence of a new microorganism.</title>
        <authorList>
            <person name="Zi Z."/>
        </authorList>
    </citation>
    <scope>NUCLEOTIDE SEQUENCE [LARGE SCALE GENOMIC DNA]</scope>
    <source>
        <strain evidence="6 7">WGZ8</strain>
    </source>
</reference>
<dbReference type="SUPFAM" id="SSF46785">
    <property type="entry name" value="Winged helix' DNA-binding domain"/>
    <property type="match status" value="1"/>
</dbReference>
<protein>
    <submittedName>
        <fullName evidence="6">LysR family transcriptional regulator</fullName>
    </submittedName>
</protein>
<proteinExistence type="inferred from homology"/>
<dbReference type="SUPFAM" id="SSF53850">
    <property type="entry name" value="Periplasmic binding protein-like II"/>
    <property type="match status" value="1"/>
</dbReference>
<evidence type="ECO:0000313" key="7">
    <source>
        <dbReference type="Proteomes" id="UP000704176"/>
    </source>
</evidence>
<dbReference type="Pfam" id="PF00126">
    <property type="entry name" value="HTH_1"/>
    <property type="match status" value="1"/>
</dbReference>
<dbReference type="InterPro" id="IPR058163">
    <property type="entry name" value="LysR-type_TF_proteobact-type"/>
</dbReference>
<gene>
    <name evidence="6" type="ORF">K9B37_06685</name>
</gene>
<dbReference type="InterPro" id="IPR036388">
    <property type="entry name" value="WH-like_DNA-bd_sf"/>
</dbReference>
<organism evidence="6 7">
    <name type="scientific">Microvirga puerhi</name>
    <dbReference type="NCBI Taxonomy" id="2876078"/>
    <lineage>
        <taxon>Bacteria</taxon>
        <taxon>Pseudomonadati</taxon>
        <taxon>Pseudomonadota</taxon>
        <taxon>Alphaproteobacteria</taxon>
        <taxon>Hyphomicrobiales</taxon>
        <taxon>Methylobacteriaceae</taxon>
        <taxon>Microvirga</taxon>
    </lineage>
</organism>
<dbReference type="RefSeq" id="WP_224312297.1">
    <property type="nucleotide sequence ID" value="NZ_JAIRBM010000004.1"/>
</dbReference>
<sequence length="302" mass="32205">MDSSSLDHTRNAAEAEPSWDDLKIFLAVVAHGSMNGAGRALGQSQPTIARRMRTLEECLGVDLFQRGPNSLVLTEAGRAVLEAASPMAEAAGSVPKLAAAYRPDPAAPVRLTATMSVTLFLSHHAGSLAQATAPIEIAYIPMRRKADLAAGEADIALRMRRMPEGDDLVVRKIGRIAFAVYASSPDVAAVIVPPEDPHLSTQAALIARFADGRPIAARIGDVPIRYQATKAGLGAAVLPCWMGDADPALVRVMDPPEDMIEDIYLVTHPRGRNRANIAQVSSALVDLFKRERRALIGDLPGK</sequence>
<keyword evidence="2" id="KW-0805">Transcription regulation</keyword>
<evidence type="ECO:0000256" key="3">
    <source>
        <dbReference type="ARBA" id="ARBA00023125"/>
    </source>
</evidence>
<dbReference type="Proteomes" id="UP000704176">
    <property type="component" value="Unassembled WGS sequence"/>
</dbReference>